<dbReference type="Pfam" id="PF13407">
    <property type="entry name" value="Peripla_BP_4"/>
    <property type="match status" value="1"/>
</dbReference>
<dbReference type="OrthoDB" id="9814427at2"/>
<dbReference type="SUPFAM" id="SSF53822">
    <property type="entry name" value="Periplasmic binding protein-like I"/>
    <property type="match status" value="1"/>
</dbReference>
<dbReference type="KEGG" id="ote:Oter_3227"/>
<dbReference type="AlphaFoldDB" id="B1ZN56"/>
<dbReference type="Proteomes" id="UP000007013">
    <property type="component" value="Chromosome"/>
</dbReference>
<dbReference type="PROSITE" id="PS51257">
    <property type="entry name" value="PROKAR_LIPOPROTEIN"/>
    <property type="match status" value="1"/>
</dbReference>
<name>B1ZN56_OPITP</name>
<evidence type="ECO:0000313" key="6">
    <source>
        <dbReference type="EMBL" id="ACB76507.1"/>
    </source>
</evidence>
<dbReference type="PANTHER" id="PTHR46847:SF3">
    <property type="entry name" value="GALACTOFURANOSE-BINDING PROTEIN YTFQ"/>
    <property type="match status" value="1"/>
</dbReference>
<dbReference type="PANTHER" id="PTHR46847">
    <property type="entry name" value="D-ALLOSE-BINDING PERIPLASMIC PROTEIN-RELATED"/>
    <property type="match status" value="1"/>
</dbReference>
<feature type="signal peptide" evidence="4">
    <location>
        <begin position="1"/>
        <end position="20"/>
    </location>
</feature>
<accession>B1ZN56</accession>
<dbReference type="InterPro" id="IPR028082">
    <property type="entry name" value="Peripla_BP_I"/>
</dbReference>
<dbReference type="eggNOG" id="COG1879">
    <property type="taxonomic scope" value="Bacteria"/>
</dbReference>
<keyword evidence="3 4" id="KW-0732">Signal</keyword>
<reference evidence="6 7" key="1">
    <citation type="journal article" date="2011" name="J. Bacteriol.">
        <title>Genome sequence of the verrucomicrobium Opitutus terrae PB90-1, an abundant inhabitant of rice paddy soil ecosystems.</title>
        <authorList>
            <person name="van Passel M.W."/>
            <person name="Kant R."/>
            <person name="Palva A."/>
            <person name="Copeland A."/>
            <person name="Lucas S."/>
            <person name="Lapidus A."/>
            <person name="Glavina del Rio T."/>
            <person name="Pitluck S."/>
            <person name="Goltsman E."/>
            <person name="Clum A."/>
            <person name="Sun H."/>
            <person name="Schmutz J."/>
            <person name="Larimer F.W."/>
            <person name="Land M.L."/>
            <person name="Hauser L."/>
            <person name="Kyrpides N."/>
            <person name="Mikhailova N."/>
            <person name="Richardson P.P."/>
            <person name="Janssen P.H."/>
            <person name="de Vos W.M."/>
            <person name="Smidt H."/>
        </authorList>
    </citation>
    <scope>NUCLEOTIDE SEQUENCE [LARGE SCALE GENOMIC DNA]</scope>
    <source>
        <strain evidence="7">DSM 11246 / JCM 15787 / PB90-1</strain>
    </source>
</reference>
<dbReference type="EMBL" id="CP001032">
    <property type="protein sequence ID" value="ACB76507.1"/>
    <property type="molecule type" value="Genomic_DNA"/>
</dbReference>
<organism evidence="6 7">
    <name type="scientific">Opitutus terrae (strain DSM 11246 / JCM 15787 / PB90-1)</name>
    <dbReference type="NCBI Taxonomy" id="452637"/>
    <lineage>
        <taxon>Bacteria</taxon>
        <taxon>Pseudomonadati</taxon>
        <taxon>Verrucomicrobiota</taxon>
        <taxon>Opitutia</taxon>
        <taxon>Opitutales</taxon>
        <taxon>Opitutaceae</taxon>
        <taxon>Opitutus</taxon>
    </lineage>
</organism>
<dbReference type="InterPro" id="IPR025997">
    <property type="entry name" value="SBP_2_dom"/>
</dbReference>
<feature type="chain" id="PRO_5002774793" evidence="4">
    <location>
        <begin position="21"/>
        <end position="310"/>
    </location>
</feature>
<protein>
    <submittedName>
        <fullName evidence="6">Periplasmic binding protein/LacI transcriptional regulator</fullName>
    </submittedName>
</protein>
<feature type="domain" description="Periplasmic binding protein" evidence="5">
    <location>
        <begin position="25"/>
        <end position="266"/>
    </location>
</feature>
<evidence type="ECO:0000313" key="7">
    <source>
        <dbReference type="Proteomes" id="UP000007013"/>
    </source>
</evidence>
<gene>
    <name evidence="6" type="ordered locus">Oter_3227</name>
</gene>
<evidence type="ECO:0000256" key="3">
    <source>
        <dbReference type="ARBA" id="ARBA00022729"/>
    </source>
</evidence>
<dbReference type="Gene3D" id="3.40.50.2300">
    <property type="match status" value="2"/>
</dbReference>
<evidence type="ECO:0000256" key="4">
    <source>
        <dbReference type="SAM" id="SignalP"/>
    </source>
</evidence>
<evidence type="ECO:0000256" key="1">
    <source>
        <dbReference type="ARBA" id="ARBA00004196"/>
    </source>
</evidence>
<dbReference type="GO" id="GO:0030246">
    <property type="term" value="F:carbohydrate binding"/>
    <property type="evidence" value="ECO:0007669"/>
    <property type="project" value="UniProtKB-ARBA"/>
</dbReference>
<evidence type="ECO:0000256" key="2">
    <source>
        <dbReference type="ARBA" id="ARBA00007639"/>
    </source>
</evidence>
<keyword evidence="7" id="KW-1185">Reference proteome</keyword>
<dbReference type="STRING" id="452637.Oter_3227"/>
<proteinExistence type="inferred from homology"/>
<comment type="subcellular location">
    <subcellularLocation>
        <location evidence="1">Cell envelope</location>
    </subcellularLocation>
</comment>
<sequence>MKRSLLVAAFALLACTVSQAKLTVGFAQTGSESVWRAANSESIKSEAEKQGIDLRFVDAQSNVDNQMKALRSFIADQVDAIVLAPLVVSGWEAVLQDAKAAGIPVIIMDRKIVADPSLYATFIGSDFFKEGQMAAEWILAHADQKRKIVELQGEPGSSAANERQRAFASTMATHTSDGFRIVARKVANFRRDQGRQAMAELLTTHGSDIEIVFAHNDDMALGAIEAIEAVGRSPGRDIMVVSIDAIKTAVEAVASGKLNCTVECNPLFGPKVIEAVVRLTSGGTVMKETFNKDIVIDASNAAQLLPSRQY</sequence>
<dbReference type="RefSeq" id="WP_012376036.1">
    <property type="nucleotide sequence ID" value="NC_010571.1"/>
</dbReference>
<evidence type="ECO:0000259" key="5">
    <source>
        <dbReference type="Pfam" id="PF13407"/>
    </source>
</evidence>
<dbReference type="HOGENOM" id="CLU_037628_3_2_0"/>
<comment type="similarity">
    <text evidence="2">Belongs to the bacterial solute-binding protein 2 family.</text>
</comment>
<dbReference type="CDD" id="cd06309">
    <property type="entry name" value="PBP1_galactofuranose_YtfQ-like"/>
    <property type="match status" value="1"/>
</dbReference>
<dbReference type="GO" id="GO:0030313">
    <property type="term" value="C:cell envelope"/>
    <property type="evidence" value="ECO:0007669"/>
    <property type="project" value="UniProtKB-SubCell"/>
</dbReference>